<dbReference type="PRINTS" id="PR01157">
    <property type="entry name" value="P2YPURNOCPTR"/>
</dbReference>
<dbReference type="Gene3D" id="1.20.1070.10">
    <property type="entry name" value="Rhodopsin 7-helix transmembrane proteins"/>
    <property type="match status" value="1"/>
</dbReference>
<dbReference type="GO" id="GO:0016020">
    <property type="term" value="C:membrane"/>
    <property type="evidence" value="ECO:0007669"/>
    <property type="project" value="UniProtKB-SubCell"/>
</dbReference>
<dbReference type="InterPro" id="IPR056483">
    <property type="entry name" value="Hisat_C"/>
</dbReference>
<feature type="transmembrane region" description="Helical" evidence="7">
    <location>
        <begin position="891"/>
        <end position="914"/>
    </location>
</feature>
<evidence type="ECO:0000256" key="6">
    <source>
        <dbReference type="SAM" id="MobiDB-lite"/>
    </source>
</evidence>
<feature type="domain" description="Ig-like" evidence="9">
    <location>
        <begin position="744"/>
        <end position="874"/>
    </location>
</feature>
<dbReference type="InterPro" id="IPR007110">
    <property type="entry name" value="Ig-like_dom"/>
</dbReference>
<dbReference type="SUPFAM" id="SSF55729">
    <property type="entry name" value="Acyl-CoA N-acyltransferases (Nat)"/>
    <property type="match status" value="1"/>
</dbReference>
<dbReference type="InterPro" id="IPR000276">
    <property type="entry name" value="GPCR_Rhodpsn"/>
</dbReference>
<dbReference type="PANTHER" id="PTHR47403:SF2">
    <property type="entry name" value="N-ACETYLTRANSFERASE 16,-LIKE"/>
    <property type="match status" value="1"/>
</dbReference>
<dbReference type="PROSITE" id="PS50262">
    <property type="entry name" value="G_PROTEIN_RECEP_F1_2"/>
    <property type="match status" value="1"/>
</dbReference>
<dbReference type="CDD" id="cd14982">
    <property type="entry name" value="7tmA_purinoceptor-like"/>
    <property type="match status" value="1"/>
</dbReference>
<evidence type="ECO:0000256" key="7">
    <source>
        <dbReference type="SAM" id="Phobius"/>
    </source>
</evidence>
<dbReference type="GO" id="GO:0016747">
    <property type="term" value="F:acyltransferase activity, transferring groups other than amino-acyl groups"/>
    <property type="evidence" value="ECO:0007669"/>
    <property type="project" value="InterPro"/>
</dbReference>
<evidence type="ECO:0000256" key="4">
    <source>
        <dbReference type="ARBA" id="ARBA00023136"/>
    </source>
</evidence>
<evidence type="ECO:0000259" key="9">
    <source>
        <dbReference type="PROSITE" id="PS50835"/>
    </source>
</evidence>
<feature type="domain" description="G-protein coupled receptors family 1 profile" evidence="8">
    <location>
        <begin position="557"/>
        <end position="660"/>
    </location>
</feature>
<feature type="compositionally biased region" description="Basic and acidic residues" evidence="6">
    <location>
        <begin position="241"/>
        <end position="250"/>
    </location>
</feature>
<feature type="non-terminal residue" evidence="11">
    <location>
        <position position="1249"/>
    </location>
</feature>
<dbReference type="EMBL" id="JAAWVO010009874">
    <property type="protein sequence ID" value="MBN3313038.1"/>
    <property type="molecule type" value="Genomic_DNA"/>
</dbReference>
<comment type="subcellular location">
    <subcellularLocation>
        <location evidence="1">Membrane</location>
    </subcellularLocation>
</comment>
<feature type="transmembrane region" description="Helical" evidence="7">
    <location>
        <begin position="620"/>
        <end position="641"/>
    </location>
</feature>
<dbReference type="Proteomes" id="UP000736164">
    <property type="component" value="Unassembled WGS sequence"/>
</dbReference>
<dbReference type="Pfam" id="PF24066">
    <property type="entry name" value="Hisat_C"/>
    <property type="match status" value="2"/>
</dbReference>
<dbReference type="Pfam" id="PF25456">
    <property type="entry name" value="Ig_PVRIG"/>
    <property type="match status" value="1"/>
</dbReference>
<dbReference type="Pfam" id="PF00001">
    <property type="entry name" value="7tm_1"/>
    <property type="match status" value="1"/>
</dbReference>
<protein>
    <submittedName>
        <fullName evidence="11">NAT16 acetyltransferase</fullName>
    </submittedName>
</protein>
<evidence type="ECO:0000259" key="8">
    <source>
        <dbReference type="PROSITE" id="PS50262"/>
    </source>
</evidence>
<evidence type="ECO:0000259" key="10">
    <source>
        <dbReference type="PROSITE" id="PS51186"/>
    </source>
</evidence>
<dbReference type="SUPFAM" id="SSF81321">
    <property type="entry name" value="Family A G protein-coupled receptor-like"/>
    <property type="match status" value="1"/>
</dbReference>
<keyword evidence="5" id="KW-0675">Receptor</keyword>
<dbReference type="Gene3D" id="2.60.40.10">
    <property type="entry name" value="Immunoglobulins"/>
    <property type="match status" value="1"/>
</dbReference>
<gene>
    <name evidence="11" type="primary">Nat16</name>
    <name evidence="11" type="ORF">GTO95_0015878</name>
</gene>
<dbReference type="InterPro" id="IPR017452">
    <property type="entry name" value="GPCR_Rhodpsn_7TM"/>
</dbReference>
<evidence type="ECO:0000256" key="5">
    <source>
        <dbReference type="RuleBase" id="RU000688"/>
    </source>
</evidence>
<proteinExistence type="inferred from homology"/>
<comment type="caution">
    <text evidence="11">The sequence shown here is derived from an EMBL/GenBank/DDBJ whole genome shotgun (WGS) entry which is preliminary data.</text>
</comment>
<dbReference type="InterPro" id="IPR057367">
    <property type="entry name" value="Ig_PVRIG"/>
</dbReference>
<feature type="transmembrane region" description="Helical" evidence="7">
    <location>
        <begin position="164"/>
        <end position="188"/>
    </location>
</feature>
<evidence type="ECO:0000256" key="3">
    <source>
        <dbReference type="ARBA" id="ARBA00022989"/>
    </source>
</evidence>
<dbReference type="PROSITE" id="PS51186">
    <property type="entry name" value="GNAT"/>
    <property type="match status" value="1"/>
</dbReference>
<reference evidence="11" key="1">
    <citation type="journal article" date="2021" name="Cell">
        <title>Tracing the genetic footprints of vertebrate landing in non-teleost ray-finned fishes.</title>
        <authorList>
            <person name="Bi X."/>
            <person name="Wang K."/>
            <person name="Yang L."/>
            <person name="Pan H."/>
            <person name="Jiang H."/>
            <person name="Wei Q."/>
            <person name="Fang M."/>
            <person name="Yu H."/>
            <person name="Zhu C."/>
            <person name="Cai Y."/>
            <person name="He Y."/>
            <person name="Gan X."/>
            <person name="Zeng H."/>
            <person name="Yu D."/>
            <person name="Zhu Y."/>
            <person name="Jiang H."/>
            <person name="Qiu Q."/>
            <person name="Yang H."/>
            <person name="Zhang Y.E."/>
            <person name="Wang W."/>
            <person name="Zhu M."/>
            <person name="He S."/>
            <person name="Zhang G."/>
        </authorList>
    </citation>
    <scope>NUCLEOTIDE SEQUENCE</scope>
    <source>
        <strain evidence="11">Allg_001</strain>
    </source>
</reference>
<feature type="transmembrane region" description="Helical" evidence="7">
    <location>
        <begin position="578"/>
        <end position="599"/>
    </location>
</feature>
<comment type="similarity">
    <text evidence="5">Belongs to the G-protein coupled receptor 1 family.</text>
</comment>
<feature type="transmembrane region" description="Helical" evidence="7">
    <location>
        <begin position="545"/>
        <end position="566"/>
    </location>
</feature>
<dbReference type="GO" id="GO:0004930">
    <property type="term" value="F:G protein-coupled receptor activity"/>
    <property type="evidence" value="ECO:0007669"/>
    <property type="project" value="UniProtKB-KW"/>
</dbReference>
<evidence type="ECO:0000256" key="1">
    <source>
        <dbReference type="ARBA" id="ARBA00004370"/>
    </source>
</evidence>
<evidence type="ECO:0000313" key="12">
    <source>
        <dbReference type="Proteomes" id="UP000736164"/>
    </source>
</evidence>
<dbReference type="PRINTS" id="PR00237">
    <property type="entry name" value="GPCRRHODOPSN"/>
</dbReference>
<dbReference type="Gene3D" id="3.40.630.30">
    <property type="match status" value="1"/>
</dbReference>
<feature type="domain" description="N-acetyltransferase" evidence="10">
    <location>
        <begin position="937"/>
        <end position="1072"/>
    </location>
</feature>
<keyword evidence="2 5" id="KW-0812">Transmembrane</keyword>
<dbReference type="InterPro" id="IPR000182">
    <property type="entry name" value="GNAT_dom"/>
</dbReference>
<dbReference type="PROSITE" id="PS00237">
    <property type="entry name" value="G_PROTEIN_RECEP_F1_1"/>
    <property type="match status" value="1"/>
</dbReference>
<keyword evidence="12" id="KW-1185">Reference proteome</keyword>
<accession>A0A8J7T7M1</accession>
<feature type="non-terminal residue" evidence="11">
    <location>
        <position position="1"/>
    </location>
</feature>
<keyword evidence="3 7" id="KW-1133">Transmembrane helix</keyword>
<dbReference type="AlphaFoldDB" id="A0A8J7T7M1"/>
<keyword evidence="5" id="KW-0297">G-protein coupled receptor</keyword>
<organism evidence="11 12">
    <name type="scientific">Atractosteus spatula</name>
    <name type="common">Alligator gar</name>
    <name type="synonym">Lepisosteus spatula</name>
    <dbReference type="NCBI Taxonomy" id="7917"/>
    <lineage>
        <taxon>Eukaryota</taxon>
        <taxon>Metazoa</taxon>
        <taxon>Chordata</taxon>
        <taxon>Craniata</taxon>
        <taxon>Vertebrata</taxon>
        <taxon>Euteleostomi</taxon>
        <taxon>Actinopterygii</taxon>
        <taxon>Neopterygii</taxon>
        <taxon>Holostei</taxon>
        <taxon>Semionotiformes</taxon>
        <taxon>Lepisosteidae</taxon>
        <taxon>Atractosteus</taxon>
    </lineage>
</organism>
<dbReference type="InterPro" id="IPR013783">
    <property type="entry name" value="Ig-like_fold"/>
</dbReference>
<dbReference type="PROSITE" id="PS50835">
    <property type="entry name" value="IG_LIKE"/>
    <property type="match status" value="1"/>
</dbReference>
<feature type="compositionally biased region" description="Polar residues" evidence="6">
    <location>
        <begin position="252"/>
        <end position="264"/>
    </location>
</feature>
<sequence length="1249" mass="136597">MGRDTGSALPVYSHRKGSIIVDHEVILEIKNEKTPAVEYEEALNQVEKALEDAMKCDTEKTDKENCPNFAITNVTVSNDTNTFNESAVCNELIPEDFRQYFTTYTNNSGISCISRCDPRHKERKTCNLGTCRVTRAGPTCFCRQTDSLWYLGSDCSGPISKDGVFGAIGVLAVALLGITVGLSTYLLWKRRQMKRERDVRDDLVNQWVEDDIEWPSDDSLRRAGADNVAGVPYDEVYEENTHCNTREKRGTSLGSDQSSVNSAGCSSPYQRAPVGLQSGHPGWPNQHFISLENEQIPIALESVCVIDDGETVLVEGLRVAPSERGKGVAGVLLKFCSQLMKAKYPEVKVTRLTRDDRLGPKDFQKYRLITKQGILLVRFRAEDLKLCLQELGLEALTPEATPQPAAPSPSVASLCTFPFRVPIGEDWYYLNIDVFGKDLEPVRRQFLAHLRRHTESLHGHVMCQLYVSRILQSRVAATLQGFKEDPGAMGSTPESSLLRDVMSASGTGAPSEALPTASPAFAAQENGTGECGAVTADFQYVLLPVAYSLVFVLGMAGNAMALLHFIRTRSATQPSNIFLVNLCAIDLLFALTLPLNIAYHARGNDWPFGEALCKVNGSLFFGNLYGTSLFLMLISVDRYIAVVHPLQSLKLRSPKHRILLSCAGKDADTVGLSPAHPGLPADRRVTGPGYPSVFALLQQLTTALLPSGFNGLSQCNPYTMAVLTEKQLACPGPAGQAQDRVSLPDTQALRATRQHKGNSRALQGGTSNTRITMWQERGPGVDLTVTCALSGDEKVSQVNWERVQGANHSKLAVYHISFGTHISTEHQASLELFSPSSTRSVLVLKGGRLDANDTYCCTFITFPSGSLQQCLEVTTPTVEARLGDEENVTGGWLVLGGIAAVPCVVLLMITVIAYRRSCNSRWTAMAAAATLGASEGLDFSLAGAEDYDDVMSMSEGIYQGSDYLPARYHAWLKEPNRLIFLARRQGKLIALESTFVVDNGKTVLVEGLRVAQSERGHGVAGVVQRFIDQYVRRHFPCVRVKRLTRGDDPGPEELAKYRLLSQQAVLSLKGAAGCFEGLVADLQDKLTAAEGGPVPQPVALEGRDELGAVLLSPHASQNLLRGGLIIQDWQPLEPLPSNLDVLAGRSLTWLVDRKVCPTGLSICTAPYPIPYGGGSLRLNIDLYGTDLPVAQRLLTSQLERVRGALRGLVILNIYMHLSLWEPMERFCQNSAGVGRFRPLWKQVALERDL</sequence>
<dbReference type="InterPro" id="IPR016181">
    <property type="entry name" value="Acyl_CoA_acyltransferase"/>
</dbReference>
<evidence type="ECO:0000313" key="11">
    <source>
        <dbReference type="EMBL" id="MBN3313038.1"/>
    </source>
</evidence>
<dbReference type="PANTHER" id="PTHR47403">
    <property type="entry name" value="LOC100145250 PROTEIN"/>
    <property type="match status" value="1"/>
</dbReference>
<feature type="region of interest" description="Disordered" evidence="6">
    <location>
        <begin position="241"/>
        <end position="264"/>
    </location>
</feature>
<keyword evidence="5" id="KW-0807">Transducer</keyword>
<keyword evidence="4 7" id="KW-0472">Membrane</keyword>
<evidence type="ECO:0000256" key="2">
    <source>
        <dbReference type="ARBA" id="ARBA00022692"/>
    </source>
</evidence>
<name>A0A8J7T7M1_ATRSP</name>